<evidence type="ECO:0000313" key="1">
    <source>
        <dbReference type="EMBL" id="PZF72631.1"/>
    </source>
</evidence>
<dbReference type="AlphaFoldDB" id="A0A2W2ABE5"/>
<dbReference type="Pfam" id="PF14367">
    <property type="entry name" value="DUF4411"/>
    <property type="match status" value="1"/>
</dbReference>
<name>A0A2W2ABE5_9BACT</name>
<keyword evidence="2" id="KW-1185">Reference proteome</keyword>
<dbReference type="InterPro" id="IPR016541">
    <property type="entry name" value="UCP008505"/>
</dbReference>
<evidence type="ECO:0000313" key="2">
    <source>
        <dbReference type="Proteomes" id="UP000248745"/>
    </source>
</evidence>
<organism evidence="1 2">
    <name type="scientific">Taibaiella soli</name>
    <dbReference type="NCBI Taxonomy" id="1649169"/>
    <lineage>
        <taxon>Bacteria</taxon>
        <taxon>Pseudomonadati</taxon>
        <taxon>Bacteroidota</taxon>
        <taxon>Chitinophagia</taxon>
        <taxon>Chitinophagales</taxon>
        <taxon>Chitinophagaceae</taxon>
        <taxon>Taibaiella</taxon>
    </lineage>
</organism>
<dbReference type="SUPFAM" id="SSF88723">
    <property type="entry name" value="PIN domain-like"/>
    <property type="match status" value="1"/>
</dbReference>
<proteinExistence type="predicted"/>
<dbReference type="InterPro" id="IPR029060">
    <property type="entry name" value="PIN-like_dom_sf"/>
</dbReference>
<dbReference type="EMBL" id="QKTW01000017">
    <property type="protein sequence ID" value="PZF72631.1"/>
    <property type="molecule type" value="Genomic_DNA"/>
</dbReference>
<dbReference type="OrthoDB" id="3231195at2"/>
<accession>A0A2W2ABE5</accession>
<dbReference type="RefSeq" id="WP_110999222.1">
    <property type="nucleotide sequence ID" value="NZ_QKTW01000017.1"/>
</dbReference>
<dbReference type="Proteomes" id="UP000248745">
    <property type="component" value="Unassembled WGS sequence"/>
</dbReference>
<gene>
    <name evidence="1" type="ORF">DN068_12255</name>
</gene>
<protein>
    <submittedName>
        <fullName evidence="1">DUF4411 domain-containing protein</fullName>
    </submittedName>
</protein>
<sequence length="163" mass="18508">MAYLLDANFFITAHRAHYPFDVVPSFWNKVKELAGQGIIRSLDKVGAEIRKGNDHLKDWADAELPADFFEDSSRHIVAYSRIAQWAAERAFHYSPGAINEFLDADEADAWLIAAASELGNTIVTHEISNPRMKSRIAIPEPCDHFSIQFCNPIQMFRQLGVRF</sequence>
<comment type="caution">
    <text evidence="1">The sequence shown here is derived from an EMBL/GenBank/DDBJ whole genome shotgun (WGS) entry which is preliminary data.</text>
</comment>
<reference evidence="1 2" key="1">
    <citation type="submission" date="2018-06" db="EMBL/GenBank/DDBJ databases">
        <title>Mucibacter soli gen. nov., sp. nov., a new member of the family Chitinophagaceae producing mucin.</title>
        <authorList>
            <person name="Kim M.-K."/>
            <person name="Park S."/>
            <person name="Kim T.-S."/>
            <person name="Joung Y."/>
            <person name="Han J.-H."/>
            <person name="Kim S.B."/>
        </authorList>
    </citation>
    <scope>NUCLEOTIDE SEQUENCE [LARGE SCALE GENOMIC DNA]</scope>
    <source>
        <strain evidence="1 2">R1-15</strain>
    </source>
</reference>